<reference evidence="1 2" key="1">
    <citation type="submission" date="2021-11" db="EMBL/GenBank/DDBJ databases">
        <title>Draft genome sequence of Actinomycetospora sp. SF1 isolated from the rhizosphere soil.</title>
        <authorList>
            <person name="Duangmal K."/>
            <person name="Chantavorakit T."/>
        </authorList>
    </citation>
    <scope>NUCLEOTIDE SEQUENCE [LARGE SCALE GENOMIC DNA]</scope>
    <source>
        <strain evidence="1 2">TBRC 5722</strain>
    </source>
</reference>
<proteinExistence type="predicted"/>
<keyword evidence="2" id="KW-1185">Reference proteome</keyword>
<gene>
    <name evidence="1" type="ORF">LQ327_05425</name>
</gene>
<comment type="caution">
    <text evidence="1">The sequence shown here is derived from an EMBL/GenBank/DDBJ whole genome shotgun (WGS) entry which is preliminary data.</text>
</comment>
<sequence length="139" mass="15253">MTIRDDIEKGTALYNKGDVDGFCSYYGPETVLTTPDGRFEGLQNIRPYVQSLYDAFPSGGVSVGRYRENGDLYFGEFTVQGVNTGPLAMPDGSQLPATHRSVEVAAVEVARAENGRIVEHRMVWDNMAFLSQLGLVPES</sequence>
<dbReference type="Pfam" id="PF07366">
    <property type="entry name" value="SnoaL"/>
    <property type="match status" value="1"/>
</dbReference>
<protein>
    <submittedName>
        <fullName evidence="1">Ester cyclase</fullName>
    </submittedName>
</protein>
<dbReference type="InterPro" id="IPR032710">
    <property type="entry name" value="NTF2-like_dom_sf"/>
</dbReference>
<evidence type="ECO:0000313" key="2">
    <source>
        <dbReference type="Proteomes" id="UP001199469"/>
    </source>
</evidence>
<dbReference type="Gene3D" id="3.10.450.50">
    <property type="match status" value="1"/>
</dbReference>
<evidence type="ECO:0000313" key="1">
    <source>
        <dbReference type="EMBL" id="MCD2192828.1"/>
    </source>
</evidence>
<dbReference type="PANTHER" id="PTHR38436">
    <property type="entry name" value="POLYKETIDE CYCLASE SNOAL-LIKE DOMAIN"/>
    <property type="match status" value="1"/>
</dbReference>
<name>A0ABS8P3L5_9PSEU</name>
<dbReference type="PANTHER" id="PTHR38436:SF1">
    <property type="entry name" value="ESTER CYCLASE"/>
    <property type="match status" value="1"/>
</dbReference>
<accession>A0ABS8P3L5</accession>
<dbReference type="RefSeq" id="WP_230730494.1">
    <property type="nucleotide sequence ID" value="NZ_JAJNDB010000001.1"/>
</dbReference>
<dbReference type="EMBL" id="JAJNDB010000001">
    <property type="protein sequence ID" value="MCD2192828.1"/>
    <property type="molecule type" value="Genomic_DNA"/>
</dbReference>
<organism evidence="1 2">
    <name type="scientific">Actinomycetospora endophytica</name>
    <dbReference type="NCBI Taxonomy" id="2291215"/>
    <lineage>
        <taxon>Bacteria</taxon>
        <taxon>Bacillati</taxon>
        <taxon>Actinomycetota</taxon>
        <taxon>Actinomycetes</taxon>
        <taxon>Pseudonocardiales</taxon>
        <taxon>Pseudonocardiaceae</taxon>
        <taxon>Actinomycetospora</taxon>
    </lineage>
</organism>
<dbReference type="SUPFAM" id="SSF54427">
    <property type="entry name" value="NTF2-like"/>
    <property type="match status" value="1"/>
</dbReference>
<dbReference type="InterPro" id="IPR009959">
    <property type="entry name" value="Cyclase_SnoaL-like"/>
</dbReference>
<dbReference type="Proteomes" id="UP001199469">
    <property type="component" value="Unassembled WGS sequence"/>
</dbReference>